<dbReference type="GeneID" id="89978633"/>
<name>A0AAV9MTS7_9EURO</name>
<accession>A0AAV9MTS7</accession>
<comment type="caution">
    <text evidence="2">The sequence shown here is derived from an EMBL/GenBank/DDBJ whole genome shotgun (WGS) entry which is preliminary data.</text>
</comment>
<evidence type="ECO:0000313" key="3">
    <source>
        <dbReference type="Proteomes" id="UP001358417"/>
    </source>
</evidence>
<sequence length="323" mass="36271">MPDHFYTLDFAGELAPGNYEREGITGYVYTSMQPNTVAIYRWYNSTSHDHFYTADPGGELAPQNYKYEGIAWYMFNQRQVNTVALYRWYNSESGDHFYTADATGELGPPAYKSEGILGYMHPNPTNHAVPIYRWWESGLLSNFSFDDDITEAQRRKLLERHTWAFYRAGICGNIGAEEKEKVRAVYRQGIRHSATTLPGVNAYVPDLNARHLFINFNNLFPQGDREIAQTLLHEMMHCAGYPHPAHIDSGPNIDRPYDGGKYYGTAPLRSELCIDGVQSDTSTVGMVLASYAVTQTELRACPVVNPTAQANEATAPGDVVTQA</sequence>
<evidence type="ECO:0000313" key="2">
    <source>
        <dbReference type="EMBL" id="KAK5044819.1"/>
    </source>
</evidence>
<protein>
    <recommendedName>
        <fullName evidence="1">DUF5648 domain-containing protein</fullName>
    </recommendedName>
</protein>
<feature type="domain" description="DUF5648" evidence="1">
    <location>
        <begin position="62"/>
        <end position="140"/>
    </location>
</feature>
<dbReference type="RefSeq" id="XP_064700470.1">
    <property type="nucleotide sequence ID" value="XM_064854012.1"/>
</dbReference>
<dbReference type="InterPro" id="IPR043708">
    <property type="entry name" value="DUF5648"/>
</dbReference>
<dbReference type="Proteomes" id="UP001358417">
    <property type="component" value="Unassembled WGS sequence"/>
</dbReference>
<dbReference type="Pfam" id="PF18885">
    <property type="entry name" value="DUF5648"/>
    <property type="match status" value="1"/>
</dbReference>
<proteinExistence type="predicted"/>
<keyword evidence="3" id="KW-1185">Reference proteome</keyword>
<gene>
    <name evidence="2" type="ORF">LTR84_010475</name>
</gene>
<dbReference type="AlphaFoldDB" id="A0AAV9MTS7"/>
<evidence type="ECO:0000259" key="1">
    <source>
        <dbReference type="Pfam" id="PF18885"/>
    </source>
</evidence>
<dbReference type="EMBL" id="JAVRRD010000043">
    <property type="protein sequence ID" value="KAK5044819.1"/>
    <property type="molecule type" value="Genomic_DNA"/>
</dbReference>
<reference evidence="2 3" key="1">
    <citation type="submission" date="2023-08" db="EMBL/GenBank/DDBJ databases">
        <title>Black Yeasts Isolated from many extreme environments.</title>
        <authorList>
            <person name="Coleine C."/>
            <person name="Stajich J.E."/>
            <person name="Selbmann L."/>
        </authorList>
    </citation>
    <scope>NUCLEOTIDE SEQUENCE [LARGE SCALE GENOMIC DNA]</scope>
    <source>
        <strain evidence="2 3">CCFEE 5792</strain>
    </source>
</reference>
<organism evidence="2 3">
    <name type="scientific">Exophiala bonariae</name>
    <dbReference type="NCBI Taxonomy" id="1690606"/>
    <lineage>
        <taxon>Eukaryota</taxon>
        <taxon>Fungi</taxon>
        <taxon>Dikarya</taxon>
        <taxon>Ascomycota</taxon>
        <taxon>Pezizomycotina</taxon>
        <taxon>Eurotiomycetes</taxon>
        <taxon>Chaetothyriomycetidae</taxon>
        <taxon>Chaetothyriales</taxon>
        <taxon>Herpotrichiellaceae</taxon>
        <taxon>Exophiala</taxon>
    </lineage>
</organism>